<keyword evidence="2" id="KW-1185">Reference proteome</keyword>
<protein>
    <submittedName>
        <fullName evidence="1">Uncharacterized protein</fullName>
    </submittedName>
</protein>
<reference evidence="1" key="1">
    <citation type="submission" date="2013-07" db="EMBL/GenBank/DDBJ databases">
        <authorList>
            <person name="McIlroy S."/>
        </authorList>
    </citation>
    <scope>NUCLEOTIDE SEQUENCE [LARGE SCALE GENOMIC DNA]</scope>
    <source>
        <strain evidence="1">Run_A_D11</strain>
    </source>
</reference>
<dbReference type="EMBL" id="CBTJ020000088">
    <property type="protein sequence ID" value="CDI03998.1"/>
    <property type="molecule type" value="Genomic_DNA"/>
</dbReference>
<dbReference type="AlphaFoldDB" id="W6ME50"/>
<organism evidence="1 2">
    <name type="scientific">Candidatus Competibacter denitrificans Run_A_D11</name>
    <dbReference type="NCBI Taxonomy" id="1400863"/>
    <lineage>
        <taxon>Bacteria</taxon>
        <taxon>Pseudomonadati</taxon>
        <taxon>Pseudomonadota</taxon>
        <taxon>Gammaproteobacteria</taxon>
        <taxon>Candidatus Competibacteraceae</taxon>
        <taxon>Candidatus Competibacter</taxon>
    </lineage>
</organism>
<name>W6ME50_9GAMM</name>
<dbReference type="Proteomes" id="UP000035760">
    <property type="component" value="Unassembled WGS sequence"/>
</dbReference>
<sequence length="86" mass="8132">MPAILVVAVVAVVAVVVVGVAALGTIWVGVEVEGIVIGLVGVGTDNGATGVFGTCTPAPAAAAPTSAACAIPKPPRAVTSAATKKL</sequence>
<evidence type="ECO:0000313" key="1">
    <source>
        <dbReference type="EMBL" id="CDI03998.1"/>
    </source>
</evidence>
<evidence type="ECO:0000313" key="2">
    <source>
        <dbReference type="Proteomes" id="UP000035760"/>
    </source>
</evidence>
<reference evidence="1" key="2">
    <citation type="submission" date="2014-03" db="EMBL/GenBank/DDBJ databases">
        <title>Candidatus Competibacter-lineage genomes retrieved from metagenomes reveal functional metabolic diversity.</title>
        <authorList>
            <person name="McIlroy S.J."/>
            <person name="Albertsen M."/>
            <person name="Andresen E.K."/>
            <person name="Saunders A.M."/>
            <person name="Kristiansen R."/>
            <person name="Stokholm-Bjerregaard M."/>
            <person name="Nielsen K.L."/>
            <person name="Nielsen P.H."/>
        </authorList>
    </citation>
    <scope>NUCLEOTIDE SEQUENCE</scope>
    <source>
        <strain evidence="1">Run_A_D11</strain>
    </source>
</reference>
<comment type="caution">
    <text evidence="1">The sequence shown here is derived from an EMBL/GenBank/DDBJ whole genome shotgun (WGS) entry which is preliminary data.</text>
</comment>
<gene>
    <name evidence="1" type="ORF">BN873_770031</name>
</gene>
<proteinExistence type="predicted"/>
<accession>W6ME50</accession>